<protein>
    <submittedName>
        <fullName evidence="10">Zn(2)-C6 fungal-type domain-containing protein</fullName>
    </submittedName>
</protein>
<dbReference type="CDD" id="cd00067">
    <property type="entry name" value="GAL4"/>
    <property type="match status" value="1"/>
</dbReference>
<evidence type="ECO:0000256" key="7">
    <source>
        <dbReference type="ARBA" id="ARBA00023242"/>
    </source>
</evidence>
<dbReference type="InterPro" id="IPR036864">
    <property type="entry name" value="Zn2-C6_fun-type_DNA-bd_sf"/>
</dbReference>
<dbReference type="Proteomes" id="UP001362999">
    <property type="component" value="Unassembled WGS sequence"/>
</dbReference>
<feature type="compositionally biased region" description="Low complexity" evidence="8">
    <location>
        <begin position="519"/>
        <end position="532"/>
    </location>
</feature>
<evidence type="ECO:0000259" key="9">
    <source>
        <dbReference type="PROSITE" id="PS50048"/>
    </source>
</evidence>
<dbReference type="CDD" id="cd12148">
    <property type="entry name" value="fungal_TF_MHR"/>
    <property type="match status" value="1"/>
</dbReference>
<reference evidence="10 11" key="1">
    <citation type="journal article" date="2024" name="J Genomics">
        <title>Draft genome sequencing and assembly of Favolaschia claudopus CIRM-BRFM 2984 isolated from oak limbs.</title>
        <authorList>
            <person name="Navarro D."/>
            <person name="Drula E."/>
            <person name="Chaduli D."/>
            <person name="Cazenave R."/>
            <person name="Ahrendt S."/>
            <person name="Wang J."/>
            <person name="Lipzen A."/>
            <person name="Daum C."/>
            <person name="Barry K."/>
            <person name="Grigoriev I.V."/>
            <person name="Favel A."/>
            <person name="Rosso M.N."/>
            <person name="Martin F."/>
        </authorList>
    </citation>
    <scope>NUCLEOTIDE SEQUENCE [LARGE SCALE GENOMIC DNA]</scope>
    <source>
        <strain evidence="10 11">CIRM-BRFM 2984</strain>
    </source>
</reference>
<evidence type="ECO:0000256" key="3">
    <source>
        <dbReference type="ARBA" id="ARBA00022833"/>
    </source>
</evidence>
<keyword evidence="11" id="KW-1185">Reference proteome</keyword>
<keyword evidence="7" id="KW-0539">Nucleus</keyword>
<evidence type="ECO:0000256" key="2">
    <source>
        <dbReference type="ARBA" id="ARBA00022723"/>
    </source>
</evidence>
<dbReference type="Gene3D" id="3.30.70.100">
    <property type="match status" value="2"/>
</dbReference>
<evidence type="ECO:0000313" key="11">
    <source>
        <dbReference type="Proteomes" id="UP001362999"/>
    </source>
</evidence>
<feature type="domain" description="Zn(2)-C6 fungal-type" evidence="9">
    <location>
        <begin position="222"/>
        <end position="254"/>
    </location>
</feature>
<dbReference type="PROSITE" id="PS00463">
    <property type="entry name" value="ZN2_CY6_FUNGAL_1"/>
    <property type="match status" value="1"/>
</dbReference>
<evidence type="ECO:0000256" key="6">
    <source>
        <dbReference type="ARBA" id="ARBA00023163"/>
    </source>
</evidence>
<dbReference type="InterPro" id="IPR051615">
    <property type="entry name" value="Transcr_Regulatory_Elem"/>
</dbReference>
<keyword evidence="4" id="KW-0805">Transcription regulation</keyword>
<sequence>MPSTATRTLVGDSLLHGSPEAKQAGELDTLQHSRLVGRGKYIHAVEIHRVRPDKTQEYKEAAEKYFLGIKNDAELRTKLTGNWEVIIGEQDTFIHILEIEGYEKTTQLFESPTRLRAFRELAPFITSRSSQLNQEFAFLPTAPPHAEGGVFELRSYQLKPGTLLEWENTWRRGIEARRKFVAPVGRLHQVHHLWQYPSLEAQVCHSSASHQSIKSLTSCFPACDQCRKTKSKCERVGNETCKGCVLAGHAACTFLGPSYKRGPPKGYIHAIESRWHQVEALLGALLQCPDSRVQSILRTDELARDILGRVDAGPYGPSGRLDQPGGATKEDFFASILRSNASPQSDTSRSRRQSRVSREKVSSIQGSRVSSFDVSGIPLTQRRRLNGSPSEPPAQPDWSEMYTLDGSEEPEELSHHEFVENMGTLSLDEHQEVRFHGHTSGLHLLARSSRTDTRKEDGLWNLPMARVWPPAKDPGEVVIREEDMEIELPPVHVQEHLIQLYFTYVHPVFPALHKTRNISSPRSPDSQGSSSSMKPESAQKYSPLLLLAVFALSARFSDRDTPLPPKGEMWEAGGKYLDLAKLILAELFSLLGYREFGIGSMEQGWIYMAIDLGLNCNLGNWKTSNSDQTLFTREETQTRRQIWWACLLADRYGSMYMGRPITIRDEDFDTPLPEDEEEQPWESLSSVAMSVFRYTGRLAIILGNVITKLYPVRPSSVAYRQAWLAKLETKLDQWFLSLPEVLRYDTASRRIAPSPPVLQLHIRYWGTVLLLHRAFIPNWKNIDPTPKDSTLELKAFDLAQGAASHISAIATTYRESFGLKRCSPFLTSYLLNAGIMHISTLALRPSNPQASLGFQQCLTALKEMEITWPSAARAFELHKRHAEDAFGQDRSSEYPLRDGAQFGQNVDGVQDVANKLMAHMLGLDIPGVEPSTSFYAGCDWWSRPNEDQQPLPVPTWQQQSVPSSNALPFPALNVPRGWSDSKDGLPYSDGYRYDHFGV</sequence>
<dbReference type="GO" id="GO:0003677">
    <property type="term" value="F:DNA binding"/>
    <property type="evidence" value="ECO:0007669"/>
    <property type="project" value="UniProtKB-KW"/>
</dbReference>
<dbReference type="PANTHER" id="PTHR31313:SF78">
    <property type="entry name" value="TRANSCRIPTION FACTOR DOMAIN-CONTAINING PROTEIN"/>
    <property type="match status" value="1"/>
</dbReference>
<dbReference type="InterPro" id="IPR012577">
    <property type="entry name" value="NIPSNAP"/>
</dbReference>
<keyword evidence="5" id="KW-0238">DNA-binding</keyword>
<evidence type="ECO:0000256" key="5">
    <source>
        <dbReference type="ARBA" id="ARBA00023125"/>
    </source>
</evidence>
<dbReference type="Pfam" id="PF00172">
    <property type="entry name" value="Zn_clus"/>
    <property type="match status" value="1"/>
</dbReference>
<dbReference type="InterPro" id="IPR011008">
    <property type="entry name" value="Dimeric_a/b-barrel"/>
</dbReference>
<feature type="region of interest" description="Disordered" evidence="8">
    <location>
        <begin position="337"/>
        <end position="402"/>
    </location>
</feature>
<accession>A0AAW0ADL5</accession>
<dbReference type="GO" id="GO:0006351">
    <property type="term" value="P:DNA-templated transcription"/>
    <property type="evidence" value="ECO:0007669"/>
    <property type="project" value="InterPro"/>
</dbReference>
<comment type="caution">
    <text evidence="10">The sequence shown here is derived from an EMBL/GenBank/DDBJ whole genome shotgun (WGS) entry which is preliminary data.</text>
</comment>
<dbReference type="SUPFAM" id="SSF54909">
    <property type="entry name" value="Dimeric alpha+beta barrel"/>
    <property type="match status" value="2"/>
</dbReference>
<dbReference type="SMART" id="SM00906">
    <property type="entry name" value="Fungal_trans"/>
    <property type="match status" value="1"/>
</dbReference>
<evidence type="ECO:0000256" key="1">
    <source>
        <dbReference type="ARBA" id="ARBA00004123"/>
    </source>
</evidence>
<evidence type="ECO:0000256" key="4">
    <source>
        <dbReference type="ARBA" id="ARBA00023015"/>
    </source>
</evidence>
<dbReference type="EMBL" id="JAWWNJ010000073">
    <property type="protein sequence ID" value="KAK7007048.1"/>
    <property type="molecule type" value="Genomic_DNA"/>
</dbReference>
<keyword evidence="2" id="KW-0479">Metal-binding</keyword>
<feature type="region of interest" description="Disordered" evidence="8">
    <location>
        <begin position="516"/>
        <end position="536"/>
    </location>
</feature>
<dbReference type="Pfam" id="PF07978">
    <property type="entry name" value="NIPSNAP"/>
    <property type="match status" value="1"/>
</dbReference>
<dbReference type="GO" id="GO:0008270">
    <property type="term" value="F:zinc ion binding"/>
    <property type="evidence" value="ECO:0007669"/>
    <property type="project" value="InterPro"/>
</dbReference>
<dbReference type="Gene3D" id="4.10.240.10">
    <property type="entry name" value="Zn(2)-C6 fungal-type DNA-binding domain"/>
    <property type="match status" value="1"/>
</dbReference>
<dbReference type="PANTHER" id="PTHR31313">
    <property type="entry name" value="TY1 ENHANCER ACTIVATOR"/>
    <property type="match status" value="1"/>
</dbReference>
<gene>
    <name evidence="10" type="ORF">R3P38DRAFT_3325889</name>
</gene>
<dbReference type="AlphaFoldDB" id="A0AAW0ADL5"/>
<organism evidence="10 11">
    <name type="scientific">Favolaschia claudopus</name>
    <dbReference type="NCBI Taxonomy" id="2862362"/>
    <lineage>
        <taxon>Eukaryota</taxon>
        <taxon>Fungi</taxon>
        <taxon>Dikarya</taxon>
        <taxon>Basidiomycota</taxon>
        <taxon>Agaricomycotina</taxon>
        <taxon>Agaricomycetes</taxon>
        <taxon>Agaricomycetidae</taxon>
        <taxon>Agaricales</taxon>
        <taxon>Marasmiineae</taxon>
        <taxon>Mycenaceae</taxon>
        <taxon>Favolaschia</taxon>
    </lineage>
</organism>
<dbReference type="GO" id="GO:0000981">
    <property type="term" value="F:DNA-binding transcription factor activity, RNA polymerase II-specific"/>
    <property type="evidence" value="ECO:0007669"/>
    <property type="project" value="InterPro"/>
</dbReference>
<dbReference type="Pfam" id="PF04082">
    <property type="entry name" value="Fungal_trans"/>
    <property type="match status" value="1"/>
</dbReference>
<keyword evidence="3" id="KW-0862">Zinc</keyword>
<feature type="compositionally biased region" description="Polar residues" evidence="8">
    <location>
        <begin position="364"/>
        <end position="373"/>
    </location>
</feature>
<dbReference type="SUPFAM" id="SSF57701">
    <property type="entry name" value="Zn2/Cys6 DNA-binding domain"/>
    <property type="match status" value="1"/>
</dbReference>
<dbReference type="InterPro" id="IPR007219">
    <property type="entry name" value="XnlR_reg_dom"/>
</dbReference>
<evidence type="ECO:0000256" key="8">
    <source>
        <dbReference type="SAM" id="MobiDB-lite"/>
    </source>
</evidence>
<keyword evidence="6" id="KW-0804">Transcription</keyword>
<comment type="subcellular location">
    <subcellularLocation>
        <location evidence="1">Nucleus</location>
    </subcellularLocation>
</comment>
<dbReference type="InterPro" id="IPR001138">
    <property type="entry name" value="Zn2Cys6_DnaBD"/>
</dbReference>
<dbReference type="GO" id="GO:0005634">
    <property type="term" value="C:nucleus"/>
    <property type="evidence" value="ECO:0007669"/>
    <property type="project" value="UniProtKB-SubCell"/>
</dbReference>
<dbReference type="PROSITE" id="PS50048">
    <property type="entry name" value="ZN2_CY6_FUNGAL_2"/>
    <property type="match status" value="1"/>
</dbReference>
<proteinExistence type="predicted"/>
<name>A0AAW0ADL5_9AGAR</name>
<evidence type="ECO:0000313" key="10">
    <source>
        <dbReference type="EMBL" id="KAK7007048.1"/>
    </source>
</evidence>